<dbReference type="SUPFAM" id="SSF48008">
    <property type="entry name" value="GntR ligand-binding domain-like"/>
    <property type="match status" value="1"/>
</dbReference>
<dbReference type="EMBL" id="CP014327">
    <property type="protein sequence ID" value="AML52096.1"/>
    <property type="molecule type" value="Genomic_DNA"/>
</dbReference>
<dbReference type="CDD" id="cd07377">
    <property type="entry name" value="WHTH_GntR"/>
    <property type="match status" value="1"/>
</dbReference>
<dbReference type="STRING" id="1579316.RC74_13160"/>
<reference evidence="5 6" key="1">
    <citation type="submission" date="2016-02" db="EMBL/GenBank/DDBJ databases">
        <title>Complete genome sequence of Halocynthiibacter arcticus PAMC 20958t from arctic marine sediment.</title>
        <authorList>
            <person name="Lee Y.M."/>
            <person name="Baek K."/>
            <person name="Lee H.K."/>
            <person name="Shin S.C."/>
        </authorList>
    </citation>
    <scope>NUCLEOTIDE SEQUENCE [LARGE SCALE GENOMIC DNA]</scope>
    <source>
        <strain evidence="5">PAMC 20958</strain>
    </source>
</reference>
<dbReference type="Gene3D" id="1.20.120.530">
    <property type="entry name" value="GntR ligand-binding domain-like"/>
    <property type="match status" value="1"/>
</dbReference>
<gene>
    <name evidence="5" type="ORF">RC74_13160</name>
</gene>
<dbReference type="SUPFAM" id="SSF46785">
    <property type="entry name" value="Winged helix' DNA-binding domain"/>
    <property type="match status" value="1"/>
</dbReference>
<dbReference type="InterPro" id="IPR000524">
    <property type="entry name" value="Tscrpt_reg_HTH_GntR"/>
</dbReference>
<dbReference type="OrthoDB" id="284307at2"/>
<dbReference type="Pfam" id="PF00392">
    <property type="entry name" value="GntR"/>
    <property type="match status" value="1"/>
</dbReference>
<evidence type="ECO:0000256" key="1">
    <source>
        <dbReference type="ARBA" id="ARBA00023015"/>
    </source>
</evidence>
<organism evidence="5 6">
    <name type="scientific">Falsihalocynthiibacter arcticus</name>
    <dbReference type="NCBI Taxonomy" id="1579316"/>
    <lineage>
        <taxon>Bacteria</taxon>
        <taxon>Pseudomonadati</taxon>
        <taxon>Pseudomonadota</taxon>
        <taxon>Alphaproteobacteria</taxon>
        <taxon>Rhodobacterales</taxon>
        <taxon>Roseobacteraceae</taxon>
        <taxon>Falsihalocynthiibacter</taxon>
    </lineage>
</organism>
<dbReference type="InterPro" id="IPR011711">
    <property type="entry name" value="GntR_C"/>
</dbReference>
<keyword evidence="1" id="KW-0805">Transcription regulation</keyword>
<feature type="domain" description="HTH gntR-type" evidence="4">
    <location>
        <begin position="10"/>
        <end position="78"/>
    </location>
</feature>
<evidence type="ECO:0000256" key="3">
    <source>
        <dbReference type="ARBA" id="ARBA00023163"/>
    </source>
</evidence>
<dbReference type="PANTHER" id="PTHR43537:SF5">
    <property type="entry name" value="UXU OPERON TRANSCRIPTIONAL REGULATOR"/>
    <property type="match status" value="1"/>
</dbReference>
<name>A0A126V2H9_9RHOB</name>
<dbReference type="PROSITE" id="PS50949">
    <property type="entry name" value="HTH_GNTR"/>
    <property type="match status" value="1"/>
</dbReference>
<evidence type="ECO:0000259" key="4">
    <source>
        <dbReference type="PROSITE" id="PS50949"/>
    </source>
</evidence>
<dbReference type="PANTHER" id="PTHR43537">
    <property type="entry name" value="TRANSCRIPTIONAL REGULATOR, GNTR FAMILY"/>
    <property type="match status" value="1"/>
</dbReference>
<dbReference type="GO" id="GO:0003700">
    <property type="term" value="F:DNA-binding transcription factor activity"/>
    <property type="evidence" value="ECO:0007669"/>
    <property type="project" value="InterPro"/>
</dbReference>
<dbReference type="AlphaFoldDB" id="A0A126V2H9"/>
<dbReference type="InterPro" id="IPR008920">
    <property type="entry name" value="TF_FadR/GntR_C"/>
</dbReference>
<keyword evidence="3" id="KW-0804">Transcription</keyword>
<keyword evidence="2" id="KW-0238">DNA-binding</keyword>
<evidence type="ECO:0000256" key="2">
    <source>
        <dbReference type="ARBA" id="ARBA00023125"/>
    </source>
</evidence>
<protein>
    <recommendedName>
        <fullName evidence="4">HTH gntR-type domain-containing protein</fullName>
    </recommendedName>
</protein>
<dbReference type="RefSeq" id="WP_039003837.1">
    <property type="nucleotide sequence ID" value="NZ_CP014327.1"/>
</dbReference>
<sequence length="233" mass="25608">MTQRFHEPGFRLYRQVADQITKIIIDEGLKPGTRLPPERELATRLNVARSTLREAMIALEIAGQVNIRTGSGIYVTKAGALTGDDLGAGPLELLDARELIEGEIAARAATSIDANHLMAIEASISAMASAHGKETHRDADRAFHITLAEATRIEPLVRIVDGLWSQMFSPIFERMGALTGLFGDSQDTALKHHRLILDALAARDAELCRRRMQAHLIDVRRVLLRASAFTPDS</sequence>
<proteinExistence type="predicted"/>
<dbReference type="Proteomes" id="UP000070371">
    <property type="component" value="Chromosome"/>
</dbReference>
<accession>A0A126V2H9</accession>
<dbReference type="PRINTS" id="PR00035">
    <property type="entry name" value="HTHGNTR"/>
</dbReference>
<dbReference type="SMART" id="SM00895">
    <property type="entry name" value="FCD"/>
    <property type="match status" value="1"/>
</dbReference>
<dbReference type="KEGG" id="hat:RC74_13160"/>
<dbReference type="Gene3D" id="1.10.10.10">
    <property type="entry name" value="Winged helix-like DNA-binding domain superfamily/Winged helix DNA-binding domain"/>
    <property type="match status" value="1"/>
</dbReference>
<evidence type="ECO:0000313" key="6">
    <source>
        <dbReference type="Proteomes" id="UP000070371"/>
    </source>
</evidence>
<dbReference type="GO" id="GO:0003677">
    <property type="term" value="F:DNA binding"/>
    <property type="evidence" value="ECO:0007669"/>
    <property type="project" value="UniProtKB-KW"/>
</dbReference>
<keyword evidence="6" id="KW-1185">Reference proteome</keyword>
<dbReference type="Pfam" id="PF07729">
    <property type="entry name" value="FCD"/>
    <property type="match status" value="1"/>
</dbReference>
<dbReference type="SMART" id="SM00345">
    <property type="entry name" value="HTH_GNTR"/>
    <property type="match status" value="1"/>
</dbReference>
<dbReference type="InterPro" id="IPR036390">
    <property type="entry name" value="WH_DNA-bd_sf"/>
</dbReference>
<evidence type="ECO:0000313" key="5">
    <source>
        <dbReference type="EMBL" id="AML52096.1"/>
    </source>
</evidence>
<dbReference type="InterPro" id="IPR036388">
    <property type="entry name" value="WH-like_DNA-bd_sf"/>
</dbReference>